<dbReference type="Proteomes" id="UP000827721">
    <property type="component" value="Unassembled WGS sequence"/>
</dbReference>
<name>A0ABQ8IJ60_9ROSI</name>
<reference evidence="2 3" key="1">
    <citation type="submission" date="2021-02" db="EMBL/GenBank/DDBJ databases">
        <title>Plant Genome Project.</title>
        <authorList>
            <person name="Zhang R.-G."/>
        </authorList>
    </citation>
    <scope>NUCLEOTIDE SEQUENCE [LARGE SCALE GENOMIC DNA]</scope>
    <source>
        <tissue evidence="2">Leaves</tissue>
    </source>
</reference>
<proteinExistence type="predicted"/>
<evidence type="ECO:0000313" key="2">
    <source>
        <dbReference type="EMBL" id="KAH7576707.1"/>
    </source>
</evidence>
<protein>
    <submittedName>
        <fullName evidence="2">Uncharacterized protein</fullName>
    </submittedName>
</protein>
<feature type="compositionally biased region" description="Polar residues" evidence="1">
    <location>
        <begin position="123"/>
        <end position="132"/>
    </location>
</feature>
<accession>A0ABQ8IJ60</accession>
<comment type="caution">
    <text evidence="2">The sequence shown here is derived from an EMBL/GenBank/DDBJ whole genome shotgun (WGS) entry which is preliminary data.</text>
</comment>
<keyword evidence="3" id="KW-1185">Reference proteome</keyword>
<dbReference type="EMBL" id="JAFEMO010000001">
    <property type="protein sequence ID" value="KAH7576707.1"/>
    <property type="molecule type" value="Genomic_DNA"/>
</dbReference>
<sequence>MEFLKSVADALQGNTNCPSNLLDSTEATYQVADCDYDSGTNWGKKIGPKQRCPNWDYDPFKELEIQHAIAHRTHLPFQDVPYQAAHWLRARSPPRNSSRNSKPDSNSSGRDSHNSSGSGQPVGDQQNPNSCRTPVRGPQFDTKVQGKDKAGCGVETHIDNAEKGYEGIGLDNAVEKGPAPDIPNMVNSPLKTSIFLVLLLLSRGRALNRAILMVVWWVGAWGTRHEREWGDSCIRGI</sequence>
<feature type="compositionally biased region" description="Low complexity" evidence="1">
    <location>
        <begin position="91"/>
        <end position="119"/>
    </location>
</feature>
<evidence type="ECO:0000256" key="1">
    <source>
        <dbReference type="SAM" id="MobiDB-lite"/>
    </source>
</evidence>
<gene>
    <name evidence="2" type="ORF">JRO89_XS01G0133900</name>
</gene>
<feature type="region of interest" description="Disordered" evidence="1">
    <location>
        <begin position="90"/>
        <end position="149"/>
    </location>
</feature>
<evidence type="ECO:0000313" key="3">
    <source>
        <dbReference type="Proteomes" id="UP000827721"/>
    </source>
</evidence>
<organism evidence="2 3">
    <name type="scientific">Xanthoceras sorbifolium</name>
    <dbReference type="NCBI Taxonomy" id="99658"/>
    <lineage>
        <taxon>Eukaryota</taxon>
        <taxon>Viridiplantae</taxon>
        <taxon>Streptophyta</taxon>
        <taxon>Embryophyta</taxon>
        <taxon>Tracheophyta</taxon>
        <taxon>Spermatophyta</taxon>
        <taxon>Magnoliopsida</taxon>
        <taxon>eudicotyledons</taxon>
        <taxon>Gunneridae</taxon>
        <taxon>Pentapetalae</taxon>
        <taxon>rosids</taxon>
        <taxon>malvids</taxon>
        <taxon>Sapindales</taxon>
        <taxon>Sapindaceae</taxon>
        <taxon>Xanthoceroideae</taxon>
        <taxon>Xanthoceras</taxon>
    </lineage>
</organism>